<accession>A0A3E1EW64</accession>
<feature type="transmembrane region" description="Helical" evidence="1">
    <location>
        <begin position="7"/>
        <end position="26"/>
    </location>
</feature>
<feature type="transmembrane region" description="Helical" evidence="1">
    <location>
        <begin position="129"/>
        <end position="150"/>
    </location>
</feature>
<feature type="transmembrane region" description="Helical" evidence="1">
    <location>
        <begin position="96"/>
        <end position="117"/>
    </location>
</feature>
<sequence length="155" mass="17881">MWKYIGLAIFSTWKFMFAPLTGPAAGLSFMETFFSCLAGGFLSAAIFYFGSSYFMQLTVRRHANKVKRAAEKGKKIPVRRKFTKTNRRIIFIKQKIGMYAALWAFPLFLSIPVGTVITAKFYKHHRKTFPLILFFLMADCFLISSIAFYFTDFIS</sequence>
<dbReference type="RefSeq" id="WP_116881429.1">
    <property type="nucleotide sequence ID" value="NZ_QURB01000007.1"/>
</dbReference>
<evidence type="ECO:0000256" key="1">
    <source>
        <dbReference type="SAM" id="Phobius"/>
    </source>
</evidence>
<dbReference type="AlphaFoldDB" id="A0A3E1EW64"/>
<protein>
    <recommendedName>
        <fullName evidence="4">Small multi-drug export protein</fullName>
    </recommendedName>
</protein>
<gene>
    <name evidence="2" type="ORF">DXU93_11440</name>
</gene>
<name>A0A3E1EW64_9FLAO</name>
<keyword evidence="1" id="KW-1133">Transmembrane helix</keyword>
<evidence type="ECO:0000313" key="2">
    <source>
        <dbReference type="EMBL" id="RFC53733.1"/>
    </source>
</evidence>
<evidence type="ECO:0000313" key="3">
    <source>
        <dbReference type="Proteomes" id="UP000257127"/>
    </source>
</evidence>
<proteinExistence type="predicted"/>
<keyword evidence="1" id="KW-0812">Transmembrane</keyword>
<keyword evidence="3" id="KW-1185">Reference proteome</keyword>
<organism evidence="2 3">
    <name type="scientific">Brumimicrobium aurantiacum</name>
    <dbReference type="NCBI Taxonomy" id="1737063"/>
    <lineage>
        <taxon>Bacteria</taxon>
        <taxon>Pseudomonadati</taxon>
        <taxon>Bacteroidota</taxon>
        <taxon>Flavobacteriia</taxon>
        <taxon>Flavobacteriales</taxon>
        <taxon>Crocinitomicaceae</taxon>
        <taxon>Brumimicrobium</taxon>
    </lineage>
</organism>
<evidence type="ECO:0008006" key="4">
    <source>
        <dbReference type="Google" id="ProtNLM"/>
    </source>
</evidence>
<keyword evidence="1" id="KW-0472">Membrane</keyword>
<reference evidence="2 3" key="1">
    <citation type="submission" date="2018-08" db="EMBL/GenBank/DDBJ databases">
        <title>The draft genome squence of Brumimicrobium sp. N62.</title>
        <authorList>
            <person name="Du Z.-J."/>
            <person name="Luo H.-R."/>
        </authorList>
    </citation>
    <scope>NUCLEOTIDE SEQUENCE [LARGE SCALE GENOMIC DNA]</scope>
    <source>
        <strain evidence="2 3">N62</strain>
    </source>
</reference>
<comment type="caution">
    <text evidence="2">The sequence shown here is derived from an EMBL/GenBank/DDBJ whole genome shotgun (WGS) entry which is preliminary data.</text>
</comment>
<dbReference type="OrthoDB" id="1467737at2"/>
<dbReference type="Proteomes" id="UP000257127">
    <property type="component" value="Unassembled WGS sequence"/>
</dbReference>
<dbReference type="EMBL" id="QURB01000007">
    <property type="protein sequence ID" value="RFC53733.1"/>
    <property type="molecule type" value="Genomic_DNA"/>
</dbReference>
<feature type="transmembrane region" description="Helical" evidence="1">
    <location>
        <begin position="32"/>
        <end position="55"/>
    </location>
</feature>